<evidence type="ECO:0000256" key="1">
    <source>
        <dbReference type="ARBA" id="ARBA00022658"/>
    </source>
</evidence>
<dbReference type="Gene3D" id="2.30.29.30">
    <property type="entry name" value="Pleckstrin-homology domain (PH domain)/Phosphotyrosine-binding domain (PTB)"/>
    <property type="match status" value="1"/>
</dbReference>
<feature type="compositionally biased region" description="Polar residues" evidence="2">
    <location>
        <begin position="227"/>
        <end position="236"/>
    </location>
</feature>
<gene>
    <name evidence="4" type="ORF">PODLI_1B007413</name>
</gene>
<evidence type="ECO:0000256" key="2">
    <source>
        <dbReference type="SAM" id="MobiDB-lite"/>
    </source>
</evidence>
<name>A0AA35PL67_9SAUR</name>
<reference evidence="4" key="1">
    <citation type="submission" date="2022-12" db="EMBL/GenBank/DDBJ databases">
        <authorList>
            <person name="Alioto T."/>
            <person name="Alioto T."/>
            <person name="Gomez Garrido J."/>
        </authorList>
    </citation>
    <scope>NUCLEOTIDE SEQUENCE</scope>
</reference>
<keyword evidence="5" id="KW-1185">Reference proteome</keyword>
<feature type="domain" description="ARHGEF1-like PH" evidence="3">
    <location>
        <begin position="105"/>
        <end position="142"/>
    </location>
</feature>
<dbReference type="GO" id="GO:0007186">
    <property type="term" value="P:G protein-coupled receptor signaling pathway"/>
    <property type="evidence" value="ECO:0007669"/>
    <property type="project" value="TreeGrafter"/>
</dbReference>
<feature type="compositionally biased region" description="Basic and acidic residues" evidence="2">
    <location>
        <begin position="13"/>
        <end position="23"/>
    </location>
</feature>
<feature type="region of interest" description="Disordered" evidence="2">
    <location>
        <begin position="205"/>
        <end position="242"/>
    </location>
</feature>
<dbReference type="InterPro" id="IPR011993">
    <property type="entry name" value="PH-like_dom_sf"/>
</dbReference>
<dbReference type="SUPFAM" id="SSF50729">
    <property type="entry name" value="PH domain-like"/>
    <property type="match status" value="1"/>
</dbReference>
<keyword evidence="1" id="KW-0344">Guanine-nucleotide releasing factor</keyword>
<dbReference type="EMBL" id="OX395139">
    <property type="protein sequence ID" value="CAI5793031.1"/>
    <property type="molecule type" value="Genomic_DNA"/>
</dbReference>
<dbReference type="GO" id="GO:0005085">
    <property type="term" value="F:guanyl-nucleotide exchange factor activity"/>
    <property type="evidence" value="ECO:0007669"/>
    <property type="project" value="UniProtKB-KW"/>
</dbReference>
<evidence type="ECO:0000259" key="3">
    <source>
        <dbReference type="Pfam" id="PF17838"/>
    </source>
</evidence>
<accession>A0AA35PL67</accession>
<dbReference type="Proteomes" id="UP001178461">
    <property type="component" value="Chromosome 14"/>
</dbReference>
<dbReference type="Pfam" id="PF17838">
    <property type="entry name" value="PH_16"/>
    <property type="match status" value="1"/>
</dbReference>
<protein>
    <recommendedName>
        <fullName evidence="3">ARHGEF1-like PH domain-containing protein</fullName>
    </recommendedName>
</protein>
<feature type="region of interest" description="Disordered" evidence="2">
    <location>
        <begin position="1"/>
        <end position="26"/>
    </location>
</feature>
<dbReference type="GO" id="GO:0001664">
    <property type="term" value="F:G protein-coupled receptor binding"/>
    <property type="evidence" value="ECO:0007669"/>
    <property type="project" value="TreeGrafter"/>
</dbReference>
<dbReference type="GO" id="GO:0005737">
    <property type="term" value="C:cytoplasm"/>
    <property type="evidence" value="ECO:0007669"/>
    <property type="project" value="TreeGrafter"/>
</dbReference>
<sequence length="242" mass="26460">MDVTGISDQSKANPREGSRDERLGSSLGTLSTGLVKKKFGVAASEELRQAVLKGSLQQARGREILQEKQQRDAQFRRVIQNLDLREHSLIQEGPLQLRLNKRKTVDSTSFFLVYLSEEGPEIYELVAPSPSERIRWMQNLERVAVATEKAIIMPFRQPRQTPLVHPPVPFSSPDSLLRAKAAAAAACSNGQLWYGASVSGCSPESIVKRPGSAGGAEQSCIFEEPQLQATQSQSQEGTGGSE</sequence>
<dbReference type="PANTHER" id="PTHR45872">
    <property type="entry name" value="RHO GUANINE NUCLEOTIDE EXCHANGE FACTOR 2, ISOFORM D"/>
    <property type="match status" value="1"/>
</dbReference>
<organism evidence="4 5">
    <name type="scientific">Podarcis lilfordi</name>
    <name type="common">Lilford's wall lizard</name>
    <dbReference type="NCBI Taxonomy" id="74358"/>
    <lineage>
        <taxon>Eukaryota</taxon>
        <taxon>Metazoa</taxon>
        <taxon>Chordata</taxon>
        <taxon>Craniata</taxon>
        <taxon>Vertebrata</taxon>
        <taxon>Euteleostomi</taxon>
        <taxon>Lepidosauria</taxon>
        <taxon>Squamata</taxon>
        <taxon>Bifurcata</taxon>
        <taxon>Unidentata</taxon>
        <taxon>Episquamata</taxon>
        <taxon>Laterata</taxon>
        <taxon>Lacertibaenia</taxon>
        <taxon>Lacertidae</taxon>
        <taxon>Podarcis</taxon>
    </lineage>
</organism>
<feature type="compositionally biased region" description="Polar residues" evidence="2">
    <location>
        <begin position="1"/>
        <end position="12"/>
    </location>
</feature>
<evidence type="ECO:0000313" key="5">
    <source>
        <dbReference type="Proteomes" id="UP001178461"/>
    </source>
</evidence>
<dbReference type="InterPro" id="IPR041020">
    <property type="entry name" value="PH_16"/>
</dbReference>
<evidence type="ECO:0000313" key="4">
    <source>
        <dbReference type="EMBL" id="CAI5793031.1"/>
    </source>
</evidence>
<proteinExistence type="predicted"/>
<dbReference type="PANTHER" id="PTHR45872:SF2">
    <property type="entry name" value="RHO GUANINE NUCLEOTIDE EXCHANGE FACTOR 2, ISOFORM D"/>
    <property type="match status" value="1"/>
</dbReference>
<dbReference type="AlphaFoldDB" id="A0AA35PL67"/>